<gene>
    <name evidence="2" type="ORF">AMON00008_LOCUS6324</name>
</gene>
<proteinExistence type="predicted"/>
<name>A0A7S4PYJ3_9DINO</name>
<protein>
    <submittedName>
        <fullName evidence="2">Uncharacterized protein</fullName>
    </submittedName>
</protein>
<sequence>MEALSAEALRKLHRVEPQSLAFLTEVGLDASTHPVLVAQLDRIIERLLDALPKTLDQWRQGVDMSGLKDVRVDHLGSVGTRLMLDRAGVPAPVEAFVVRATSTFPRGPSGDFSRRRSSQPLLADNTPQQRRIFAYAEYHLHQSMAPEGPPGPVEGRMLREHGFQGLRMWQKGWLRALTLPVNAHVDRSVCAEFQVLNELCDLAHQSGLADSMEECRGVGGSVRVLVSTTPCLSCVCAVLQFALLFPAVRFEFGCVQPWHSEGGPDGATREPSWTGDSRGDHLEPAIWEGGRIVTTCKASSPEILATAEPAESPEPLTQCQVEVVQQACRVKLGGGRAARVDLGRFGSWEEVQLALRRQTPDSLAEVLRGHRQAVRPETQPQRVEKILVLLKGLVQSAAQAAEESSACSPMAPTAAPSGHASLGVAQAGRSTVRWR</sequence>
<feature type="region of interest" description="Disordered" evidence="1">
    <location>
        <begin position="408"/>
        <end position="435"/>
    </location>
</feature>
<organism evidence="2">
    <name type="scientific">Alexandrium monilatum</name>
    <dbReference type="NCBI Taxonomy" id="311494"/>
    <lineage>
        <taxon>Eukaryota</taxon>
        <taxon>Sar</taxon>
        <taxon>Alveolata</taxon>
        <taxon>Dinophyceae</taxon>
        <taxon>Gonyaulacales</taxon>
        <taxon>Pyrocystaceae</taxon>
        <taxon>Alexandrium</taxon>
    </lineage>
</organism>
<evidence type="ECO:0000256" key="1">
    <source>
        <dbReference type="SAM" id="MobiDB-lite"/>
    </source>
</evidence>
<dbReference type="EMBL" id="HBNR01009560">
    <property type="protein sequence ID" value="CAE4566705.1"/>
    <property type="molecule type" value="Transcribed_RNA"/>
</dbReference>
<accession>A0A7S4PYJ3</accession>
<dbReference type="AlphaFoldDB" id="A0A7S4PYJ3"/>
<reference evidence="2" key="1">
    <citation type="submission" date="2021-01" db="EMBL/GenBank/DDBJ databases">
        <authorList>
            <person name="Corre E."/>
            <person name="Pelletier E."/>
            <person name="Niang G."/>
            <person name="Scheremetjew M."/>
            <person name="Finn R."/>
            <person name="Kale V."/>
            <person name="Holt S."/>
            <person name="Cochrane G."/>
            <person name="Meng A."/>
            <person name="Brown T."/>
            <person name="Cohen L."/>
        </authorList>
    </citation>
    <scope>NUCLEOTIDE SEQUENCE</scope>
    <source>
        <strain evidence="2">CCMP3105</strain>
    </source>
</reference>
<evidence type="ECO:0000313" key="2">
    <source>
        <dbReference type="EMBL" id="CAE4566705.1"/>
    </source>
</evidence>